<dbReference type="PROSITE" id="PS50878">
    <property type="entry name" value="RT_POL"/>
    <property type="match status" value="1"/>
</dbReference>
<feature type="domain" description="CCHC-type" evidence="4">
    <location>
        <begin position="2184"/>
        <end position="2199"/>
    </location>
</feature>
<feature type="compositionally biased region" description="Basic and acidic residues" evidence="2">
    <location>
        <begin position="409"/>
        <end position="426"/>
    </location>
</feature>
<accession>A0ABP1MVH8</accession>
<feature type="region of interest" description="Disordered" evidence="2">
    <location>
        <begin position="384"/>
        <end position="441"/>
    </location>
</feature>
<feature type="compositionally biased region" description="Basic and acidic residues" evidence="2">
    <location>
        <begin position="1985"/>
        <end position="2002"/>
    </location>
</feature>
<keyword evidence="3" id="KW-0472">Membrane</keyword>
<dbReference type="EMBL" id="CAXAJV020000154">
    <property type="protein sequence ID" value="CAL7932754.1"/>
    <property type="molecule type" value="Genomic_DNA"/>
</dbReference>
<proteinExistence type="predicted"/>
<gene>
    <name evidence="6" type="ORF">XYLVIOL_LOCUS18</name>
</gene>
<feature type="region of interest" description="Disordered" evidence="2">
    <location>
        <begin position="143"/>
        <end position="179"/>
    </location>
</feature>
<dbReference type="Pfam" id="PF00078">
    <property type="entry name" value="RVT_1"/>
    <property type="match status" value="1"/>
</dbReference>
<protein>
    <recommendedName>
        <fullName evidence="8">Reverse transcriptase</fullName>
    </recommendedName>
</protein>
<keyword evidence="1" id="KW-0862">Zinc</keyword>
<feature type="region of interest" description="Disordered" evidence="2">
    <location>
        <begin position="1963"/>
        <end position="2002"/>
    </location>
</feature>
<feature type="region of interest" description="Disordered" evidence="2">
    <location>
        <begin position="3766"/>
        <end position="3809"/>
    </location>
</feature>
<comment type="caution">
    <text evidence="6">The sequence shown here is derived from an EMBL/GenBank/DDBJ whole genome shotgun (WGS) entry which is preliminary data.</text>
</comment>
<dbReference type="InterPro" id="IPR036875">
    <property type="entry name" value="Znf_CCHC_sf"/>
</dbReference>
<sequence>MSDLAEQLMSLTYKIRKAYLGSRNLNREVRLIADEKIAELNDELYRRIRGEGDIALIWEWPTRITDICAPILNSRRFSETITAEIKNYIQKGSTHIALGATEMIVGNSSEMRTMSDDRHPKVMEDQVITREKLELVGSPMRSYLEKKRKRANNKSSPSQENSPTKVTPPSKRWEEDVEPGAKKMTDYRGIVTIRIKVNENGTFITKLKAIKTKVNTEGVKILGVRKCRDAEDILIKVLNEAEAEILAEKLRGAGETVEILTDFKKRLHILNLDASVEDEELRSSVSRISETAIGNIKIIYRREGFAGSQSACIELPGRALKTCLSKGSSLQVGWTKCKIREYAMTRACFRCMRAGHRAANCPNQPEKKCYKCGSNDHLMQACKRDNVRQSSSSEEKYLPSRYLPGPVDSRARDDNLEHPGEPENKGKKVSKIIKGRSNSPVSTEIRRMAKELERRENNSGNNGNRGVSKARLITIGQTKMEGNKEYRDIGTQTMEVGLEYDRNEPRTVDNSMTWSQVVKKRGRINRASMEGTARNRTRGNGRNDLDQAVVPEELKQRKTQARPTEKWLNSKAIYVSMEDKNFMDTLVHIKSRVQCPTGDTGIRKIRKTRTGAVLLELEDNALAQEWRERIMGTEQEGKITARILSRKMVAKIRGLDILTEAKDVIGAIGEATAATPEELEQVQLLRMIDEPWQERVAIVRVPVRLANVLKNTKGIKIGWTINKVRILDKPSVKCSTCKQWGHDMSRCRKVSSALEERLLKPDIEGRYEKARSTPVDWAIAETERIFREQLANLNNSTAAMDVLISYMDINGSEIAIVAEPPKNRSGVWITSLCGKAAIGLRGGLAGRACILEQKHNVVAININAMVIISCYFPPSLDFLMFERRWGDTMELIRELRIKGNSLIIIAGDFNAQDYPWAMRSDRRGKLITESLIVHDIICLNDGSPTCVRWNGCTAIDATFITSNLARNISGWHVSTEETLSDHRFISYCVHDAHKDTKGRNHRRNPTNSVTCKNKKRWAADSVKIGKLKEEINNWEVSEIPNNIDSPEQRVATFYEKIERICDCTMKAIKTGAPRRKNVYWWNEHTAKARKECNAARRALSRARSKAIARIEQAVNRYRIARNKYRLAIKNSKWKAWKELIKDIDKNPWGLAYKIVNNKLRVPTCGGILTLDDEEVRRVTGELFPPGPSLDDLKEEEKQLIIENNKAEMEIDNSEVLAAARRINSKKAPGPDNVPGIIIKKLGLAKPEIIRRVMQAQMNCVTFPQIWKRARIVMIPKIGVDGAIIKFRPICLIDVMGKVFERIIATRIDRHLATTNWLDERQFGFRTGRSVADAVAALTNYVKANTAAHKRTVSAFVDIKNAFNSLKWPAIITAMSNAGVPEYLVALIRSYLGCRTGYLETKNGKLRDPDDDIVVLCFADDTVILTRATTYVEAVNRCQAAITRFIDVVKPLGLDIAEEKTEFLVYRNKNTMFRPFELRVKGHKIANKVTAKYLGITLDDKLNFSPHIRGLIPKVEKVMATLGRILPNVGGPMEPRRKMLATVGLSVALYGAPIWSRAAEGVINRRHLEKARRACAIRVCAAYRTAPTEALGVLAGIPPLDITAKMRRKQFLEIREFIGYPDRQDRHTRRYVRNIKRAHHEEALGEWQARWDECAGVSNNWTRSLIPEVTTWVKRKHGYISYHLTQFLTGHGTFYWYLSRFKRRRNDKCAYCESDVRDDAEHCIVKCPAFQDIRGDFGGYCNLDASSIPQELIQTMIANKEAWKRIEQIIAGIIMTKDNMATGEHNEKHRARDDSSRCTVLTDATQIDRRTASDIAEKLMSLTYRVRTAYLASKNLNRDIRNEADGKIADLNDGLYRLIRGEGDPSVINEWITRISDICLPILNSRRFSELITVEIKNYIRQGSEQIRWLINQAGENDSKGQQLSGEAKKEIDKGLRVTEDRIISSEHLEILGIPSMSFIDKKRKRANRTSPTQGESPTKTSPPCKRHEEDKTPDAEDRTKLTRPEVTIRVKVKEKLMFVTKLKTIKAKVNTEDVRIIGVRKCRDVDDILIKVANIQEAETLANRIRNIGEEVEILTDVKRRLHILNLDASVEDMELRECVSDAAEIAVENTRIVYRRDGYAGSQSACIELPGRALRKCLSQGTTLRIGWTRCKIREFAVSRACFRCAETGHRAETCPNQPGKICYKCGSNKHLMKDCQETATKIVRKRERRYLSEKYLPGAYLPGTDELEDSDAELQEKMLPENRERNINKRTMERSNSPISTEIRRMTRELKSRETREKEKVQDTEGARDQCITIGRVWMDGNKGYREMGTQTMWGQMGTNIKDDRTGSTDMTWSQVVKKAKRPNRVGSEAPGGIGGVKAKENNLPGATHTPSTGKRKKQLRTSEKWLNSKAIYITMEDKNFMDILMHIKSKAQCPTGDTGIRKIRKARTGAVLLELDDNAAAQEWKDRILGTEQDKKISARILSRKTMAKIRGLDILTEAKDVINAIGEATAATPDELEQVQLLRMIDEPWQERVAIIRIPVRLANELQETKGIKIANLNNSTAAMDVLTNYMDSNGVEMAIVAEPPRNIRGAWIPSLCGKATIGLRGRLAGRAGVLEQAHNAVAISVNGITVVSCYFPPSLDFPAFEKGWGEVTEWIKDFKIKGFNRLIVAGDFNAQDHLWATRSDRRGKTIAESLLAHDFICLNDGKPTCIRWNGCTAIDATFATPNIAKNIHGWHISMEETLSDHRFIPFCIHDAQKAVRRGSNSTTPAKRAIPKDRKRWVAGSVKTGKLEKEINEWELDETPTDLLGNRMTGLYDKIVKICDRTMKTIKTGAPRRKNTYWWNDHTAKARRECNVARRALSRMKTKIAANLVSIEQAENRYRTARNNYRLAIKISKRKSWNDLIKDVDKNPWGLAYKIINDKLRIPTYGGILTLDENDVRRVIGELFPPGPSLDDLKKEEKQLIIDNNTHALAIDNCEVQAAARRINIRKAPGPDNIPGIIIKKLGLIKPESIRQAIQALMNHLIFPEIWKKARIVMIPKIGLVIAEEKTEFLVYRSRNTKFREYELNVKGHKVVNKVTAKYLGITLDDKLTFSPHIRGLVPRVAKVMATLGRILPNLGGPMEPRRKMLATVGLSVALYGAPIWSGAAAGVINRRYLERARRACALRVCAAYRTAPTEALGILAGIPPLDITAKMRRNQFMSIREYIGYPDIQDAHTRSMATGEHNEKHRARDDSSRCTVLTDATQIDRRTASDIAEKLMSLTYRVRTAYLASKNLNRDIRNEADGKIADLNDGLYRLIRGEGDPSVINEWITRISDICLPILNSRRFSELITVEIKNYIRQGSEQIRWLINQAGENDSKGQQLSGEAKKEIDKGLRVTEDRIISSEHLEILGIPSMSFIDKKRKRANRTSPTQGESPTKTSPPCKRHEEDKTPDAEDRTKLTRPEVTIRVKVKEKLMFVTKLKTIKAKVNTEDVRIIGVRKCRDVDDILIKVANIQEAETLANRIRNIGEEVEILTDVKRRLHILNLDASVEDMELRECVSDAAEIAVENTRIVYRRDGYAGSQSACIELPGRALRKCLSQGTTLRIGWTRCKIREFAVSRACFRCAETGHRAETCPNQPGKICYKCGSNKHLMKDCQETATKIVRKRERRYLSEKYLPGAYLPGTDELEDSDAELQEKMLPENRERNINKRTMERSNSPISTEIRRMTRELKSRETREKEKVQDTEGARDQCITIGRVWMDGNKGYREMGTQTMWGQMGTNIKDDRTGSTDMTWSQVVKKAKRPNRVGSEAPGGIGGVKAKENNLPGATHTPSTGKRKKQLRTSEKWLNSKAIYITMEDKNFMDILMHIKSKAQCPTGDTGIRKIRKARTGAVLLELDDNAAAQEWKDRILGTEQDKKISARILSRKTMAKIRGLDILTEAKDVINAIGEATAATPDELEQVQLLRMIDEPWQERVAIIRIPVRLANELQETKGIKIANLNNSTAAMDVLTNYMDSNGVEMAIVAEPPRNIRGAWIPSLCGKATIGLRGRLAGRAGVLEQAHNAVAISVNGITVVSCYFPPSLDSPAFEKGWGEVTEWIKDFKIKGFNRLIVAGDFNAQDHLWATRSDRRGKTIAESLLAHDFICLNDGKPTCIRWNGCTAIDATFATPNIAKNIHGWHISMEETLSDHRFIPFCIHDAQKAVRRGSNSTTPAKRAIPKDRKRWVAGSVKTSKLEKEINEWELDETPTDLPGNRMTGLYDKIVKICDRTMKAIKTGAPRRKNTYWWNDHTAKARRECNVARRALSRMKTKRAANLVSIEQAENRYRTARNNYRLAIKISKRKSWNDLIKDVDKNPWGLAYKIINDKLRIPTYGGILTLDENDVRRVIGELFPPGPSLDDLKKEEKQLIIDNNIHALTIDNCEVQAAARRINIRKAPGPDNIPGIIIKKLGLIKPESIRQAIQALMNHLIFPEIWKKARIVMIPKIGLVIAEEKTEFLVYRSRNTKFREYELNVKGHKVVNKVTAKYLGITLDDKLTFSPHIRGLVPRVAKVMATLGRILPNLGGPMEPRRKMLATVGLSVALYGAPIWSGAAAGVINRRYLERARRACALRVCAAYRTAPTEALGILAGIPPLDITAKMRRNQFMSIREYIGYPDIQDAHTRRYIRNIKRVHHGEALEEWQIRWDGILGVSNSWTRSLIPNITEWTKRKHGHISYYLTQFLTGHGSFYAYLHKFKKRRNDKCVYCISEARDDAKHCIVECPAFRDIRGDFGGYCNPEEHNIPQNLVRKMVSDKEAWKHIEQTITQIIVRKDKWDRERGY</sequence>
<keyword evidence="1" id="KW-0863">Zinc-finger</keyword>
<evidence type="ECO:0000256" key="3">
    <source>
        <dbReference type="SAM" id="Phobius"/>
    </source>
</evidence>
<dbReference type="CDD" id="cd09077">
    <property type="entry name" value="R1-I-EN"/>
    <property type="match status" value="2"/>
</dbReference>
<evidence type="ECO:0000259" key="4">
    <source>
        <dbReference type="PROSITE" id="PS50158"/>
    </source>
</evidence>
<evidence type="ECO:0000256" key="2">
    <source>
        <dbReference type="SAM" id="MobiDB-lite"/>
    </source>
</evidence>
<reference evidence="6 7" key="1">
    <citation type="submission" date="2024-08" db="EMBL/GenBank/DDBJ databases">
        <authorList>
            <person name="Will J Nash"/>
            <person name="Angela Man"/>
            <person name="Seanna McTaggart"/>
            <person name="Kendall Baker"/>
            <person name="Tom Barker"/>
            <person name="Leah Catchpole"/>
            <person name="Alex Durrant"/>
            <person name="Karim Gharbi"/>
            <person name="Naomi Irish"/>
            <person name="Gemy Kaithakottil"/>
            <person name="Debby Ku"/>
            <person name="Aaliyah Providence"/>
            <person name="Felix Shaw"/>
            <person name="David Swarbreck"/>
            <person name="Chris Watkins"/>
            <person name="Ann M. McCartney"/>
            <person name="Giulio Formenti"/>
            <person name="Alice Mouton"/>
            <person name="Noel Vella"/>
            <person name="Bjorn M von Reumont"/>
            <person name="Adriana Vella"/>
            <person name="Wilfried Haerty"/>
        </authorList>
    </citation>
    <scope>NUCLEOTIDE SEQUENCE [LARGE SCALE GENOMIC DNA]</scope>
</reference>
<dbReference type="SUPFAM" id="SSF56219">
    <property type="entry name" value="DNase I-like"/>
    <property type="match status" value="3"/>
</dbReference>
<dbReference type="InterPro" id="IPR000477">
    <property type="entry name" value="RT_dom"/>
</dbReference>
<evidence type="ECO:0000313" key="7">
    <source>
        <dbReference type="Proteomes" id="UP001642520"/>
    </source>
</evidence>
<dbReference type="SMART" id="SM00343">
    <property type="entry name" value="ZnF_C2HC"/>
    <property type="match status" value="7"/>
</dbReference>
<evidence type="ECO:0008006" key="8">
    <source>
        <dbReference type="Google" id="ProtNLM"/>
    </source>
</evidence>
<dbReference type="InterPro" id="IPR036691">
    <property type="entry name" value="Endo/exonu/phosph_ase_sf"/>
</dbReference>
<dbReference type="PANTHER" id="PTHR33481">
    <property type="entry name" value="REVERSE TRANSCRIPTASE"/>
    <property type="match status" value="1"/>
</dbReference>
<feature type="compositionally biased region" description="Polar residues" evidence="2">
    <location>
        <begin position="1968"/>
        <end position="1981"/>
    </location>
</feature>
<evidence type="ECO:0000256" key="1">
    <source>
        <dbReference type="PROSITE-ProRule" id="PRU00047"/>
    </source>
</evidence>
<feature type="compositionally biased region" description="Polar residues" evidence="2">
    <location>
        <begin position="3394"/>
        <end position="3407"/>
    </location>
</feature>
<feature type="region of interest" description="Disordered" evidence="2">
    <location>
        <begin position="2341"/>
        <end position="2383"/>
    </location>
</feature>
<dbReference type="Proteomes" id="UP001642520">
    <property type="component" value="Unassembled WGS sequence"/>
</dbReference>
<dbReference type="InterPro" id="IPR005135">
    <property type="entry name" value="Endo/exonuclease/phosphatase"/>
</dbReference>
<dbReference type="PROSITE" id="PS50158">
    <property type="entry name" value="ZF_CCHC"/>
    <property type="match status" value="5"/>
</dbReference>
<feature type="domain" description="CCHC-type" evidence="4">
    <location>
        <begin position="3589"/>
        <end position="3604"/>
    </location>
</feature>
<feature type="compositionally biased region" description="Polar residues" evidence="2">
    <location>
        <begin position="153"/>
        <end position="167"/>
    </location>
</feature>
<feature type="compositionally biased region" description="Basic and acidic residues" evidence="2">
    <location>
        <begin position="3411"/>
        <end position="3428"/>
    </location>
</feature>
<keyword evidence="3" id="KW-0812">Transmembrane</keyword>
<feature type="domain" description="CCHC-type" evidence="4">
    <location>
        <begin position="3610"/>
        <end position="3625"/>
    </location>
</feature>
<feature type="domain" description="Reverse transcriptase" evidence="5">
    <location>
        <begin position="1255"/>
        <end position="1497"/>
    </location>
</feature>
<dbReference type="CDD" id="cd01650">
    <property type="entry name" value="RT_nLTR_like"/>
    <property type="match status" value="1"/>
</dbReference>
<dbReference type="InterPro" id="IPR001878">
    <property type="entry name" value="Znf_CCHC"/>
</dbReference>
<keyword evidence="1" id="KW-0479">Metal-binding</keyword>
<keyword evidence="7" id="KW-1185">Reference proteome</keyword>
<feature type="domain" description="CCHC-type" evidence="4">
    <location>
        <begin position="2163"/>
        <end position="2178"/>
    </location>
</feature>
<dbReference type="PANTHER" id="PTHR33481:SF1">
    <property type="entry name" value="ENDONUCLEASE_EXONUCLEASE_PHOSPHATASE DOMAIN-CONTAINING PROTEIN-RELATED"/>
    <property type="match status" value="1"/>
</dbReference>
<feature type="compositionally biased region" description="Basic and acidic residues" evidence="2">
    <location>
        <begin position="384"/>
        <end position="398"/>
    </location>
</feature>
<dbReference type="SUPFAM" id="SSF57756">
    <property type="entry name" value="Retrovirus zinc finger-like domains"/>
    <property type="match status" value="3"/>
</dbReference>
<dbReference type="Gene3D" id="3.60.10.10">
    <property type="entry name" value="Endonuclease/exonuclease/phosphatase"/>
    <property type="match status" value="3"/>
</dbReference>
<feature type="region of interest" description="Disordered" evidence="2">
    <location>
        <begin position="3389"/>
        <end position="3428"/>
    </location>
</feature>
<keyword evidence="3" id="KW-1133">Transmembrane helix</keyword>
<feature type="domain" description="CCHC-type" evidence="4">
    <location>
        <begin position="348"/>
        <end position="363"/>
    </location>
</feature>
<dbReference type="Pfam" id="PF14529">
    <property type="entry name" value="Exo_endo_phos_2"/>
    <property type="match status" value="3"/>
</dbReference>
<evidence type="ECO:0000313" key="6">
    <source>
        <dbReference type="EMBL" id="CAL7932754.1"/>
    </source>
</evidence>
<organism evidence="6 7">
    <name type="scientific">Xylocopa violacea</name>
    <name type="common">Violet carpenter bee</name>
    <name type="synonym">Apis violacea</name>
    <dbReference type="NCBI Taxonomy" id="135666"/>
    <lineage>
        <taxon>Eukaryota</taxon>
        <taxon>Metazoa</taxon>
        <taxon>Ecdysozoa</taxon>
        <taxon>Arthropoda</taxon>
        <taxon>Hexapoda</taxon>
        <taxon>Insecta</taxon>
        <taxon>Pterygota</taxon>
        <taxon>Neoptera</taxon>
        <taxon>Endopterygota</taxon>
        <taxon>Hymenoptera</taxon>
        <taxon>Apocrita</taxon>
        <taxon>Aculeata</taxon>
        <taxon>Apoidea</taxon>
        <taxon>Anthophila</taxon>
        <taxon>Apidae</taxon>
        <taxon>Xylocopa</taxon>
        <taxon>Xylocopa</taxon>
    </lineage>
</organism>
<evidence type="ECO:0000259" key="5">
    <source>
        <dbReference type="PROSITE" id="PS50878"/>
    </source>
</evidence>
<name>A0ABP1MVH8_XYLVO</name>
<dbReference type="Gene3D" id="4.10.60.10">
    <property type="entry name" value="Zinc finger, CCHC-type"/>
    <property type="match status" value="3"/>
</dbReference>
<feature type="transmembrane region" description="Helical" evidence="3">
    <location>
        <begin position="4539"/>
        <end position="4563"/>
    </location>
</feature>